<dbReference type="InterPro" id="IPR036388">
    <property type="entry name" value="WH-like_DNA-bd_sf"/>
</dbReference>
<keyword evidence="3" id="KW-0804">Transcription</keyword>
<feature type="domain" description="HTH gntR-type" evidence="4">
    <location>
        <begin position="8"/>
        <end position="76"/>
    </location>
</feature>
<dbReference type="RefSeq" id="WP_367779894.1">
    <property type="nucleotide sequence ID" value="NZ_JBFMIA010000010.1"/>
</dbReference>
<dbReference type="PANTHER" id="PTHR44846:SF1">
    <property type="entry name" value="MANNOSYL-D-GLYCERATE TRANSPORT_METABOLISM SYSTEM REPRESSOR MNGR-RELATED"/>
    <property type="match status" value="1"/>
</dbReference>
<organism evidence="5 6">
    <name type="scientific">Jeotgalibacillus marinus</name>
    <dbReference type="NCBI Taxonomy" id="86667"/>
    <lineage>
        <taxon>Bacteria</taxon>
        <taxon>Bacillati</taxon>
        <taxon>Bacillota</taxon>
        <taxon>Bacilli</taxon>
        <taxon>Bacillales</taxon>
        <taxon>Caryophanaceae</taxon>
        <taxon>Jeotgalibacillus</taxon>
    </lineage>
</organism>
<dbReference type="SUPFAM" id="SSF46785">
    <property type="entry name" value="Winged helix' DNA-binding domain"/>
    <property type="match status" value="1"/>
</dbReference>
<evidence type="ECO:0000256" key="3">
    <source>
        <dbReference type="ARBA" id="ARBA00023163"/>
    </source>
</evidence>
<dbReference type="CDD" id="cd07377">
    <property type="entry name" value="WHTH_GntR"/>
    <property type="match status" value="1"/>
</dbReference>
<keyword evidence="6" id="KW-1185">Reference proteome</keyword>
<keyword evidence="1" id="KW-0805">Transcription regulation</keyword>
<dbReference type="PRINTS" id="PR00035">
    <property type="entry name" value="HTHGNTR"/>
</dbReference>
<gene>
    <name evidence="5" type="ORF">AB1471_11410</name>
</gene>
<dbReference type="SUPFAM" id="SSF64288">
    <property type="entry name" value="Chorismate lyase-like"/>
    <property type="match status" value="1"/>
</dbReference>
<dbReference type="PROSITE" id="PS50949">
    <property type="entry name" value="HTH_GNTR"/>
    <property type="match status" value="1"/>
</dbReference>
<dbReference type="Proteomes" id="UP001556040">
    <property type="component" value="Unassembled WGS sequence"/>
</dbReference>
<keyword evidence="2" id="KW-0238">DNA-binding</keyword>
<evidence type="ECO:0000313" key="5">
    <source>
        <dbReference type="EMBL" id="MEW9502402.1"/>
    </source>
</evidence>
<evidence type="ECO:0000256" key="2">
    <source>
        <dbReference type="ARBA" id="ARBA00023125"/>
    </source>
</evidence>
<dbReference type="SMART" id="SM00345">
    <property type="entry name" value="HTH_GNTR"/>
    <property type="match status" value="1"/>
</dbReference>
<name>A0ABV3Q4X8_9BACL</name>
<dbReference type="SMART" id="SM00866">
    <property type="entry name" value="UTRA"/>
    <property type="match status" value="1"/>
</dbReference>
<dbReference type="Gene3D" id="3.40.1410.10">
    <property type="entry name" value="Chorismate lyase-like"/>
    <property type="match status" value="1"/>
</dbReference>
<dbReference type="InterPro" id="IPR036390">
    <property type="entry name" value="WH_DNA-bd_sf"/>
</dbReference>
<evidence type="ECO:0000259" key="4">
    <source>
        <dbReference type="PROSITE" id="PS50949"/>
    </source>
</evidence>
<dbReference type="InterPro" id="IPR050679">
    <property type="entry name" value="Bact_HTH_transcr_reg"/>
</dbReference>
<dbReference type="EMBL" id="JBFMIA010000010">
    <property type="protein sequence ID" value="MEW9502402.1"/>
    <property type="molecule type" value="Genomic_DNA"/>
</dbReference>
<evidence type="ECO:0000256" key="1">
    <source>
        <dbReference type="ARBA" id="ARBA00023015"/>
    </source>
</evidence>
<dbReference type="Pfam" id="PF00392">
    <property type="entry name" value="GntR"/>
    <property type="match status" value="1"/>
</dbReference>
<protein>
    <submittedName>
        <fullName evidence="5">GntR family transcriptional regulator</fullName>
    </submittedName>
</protein>
<dbReference type="PANTHER" id="PTHR44846">
    <property type="entry name" value="MANNOSYL-D-GLYCERATE TRANSPORT/METABOLISM SYSTEM REPRESSOR MNGR-RELATED"/>
    <property type="match status" value="1"/>
</dbReference>
<sequence length="240" mass="27598">MIDKASPLPLYHQIVEKIKKQIEQGELKPGDTLLSEREYAEKYEISRMTVRQAITQLTNAGYLYRLKGVGTFVAEQKIEQPLSGLTSFTEDMEARGMKPSSKIINFEIIPASSSIAKELNIKEYSPVYEIKRIRLADNEPMALENTYISANLVKGLTEEIVETSLYKYIESDSKLTIHHATQIIESSIANKQEAEYLNIKKGFPILLIQRNTFLKDNQPFEVVRSSYRSDRYKFMISMDR</sequence>
<reference evidence="5 6" key="1">
    <citation type="journal article" date="1979" name="Int. J. Syst. Evol. Microbiol.">
        <title>Bacillus globisporus subsp. marinus subsp. nov.</title>
        <authorList>
            <person name="Liu H."/>
        </authorList>
    </citation>
    <scope>NUCLEOTIDE SEQUENCE [LARGE SCALE GENOMIC DNA]</scope>
    <source>
        <strain evidence="5 6">DSM 1297</strain>
    </source>
</reference>
<accession>A0ABV3Q4X8</accession>
<proteinExistence type="predicted"/>
<comment type="caution">
    <text evidence="5">The sequence shown here is derived from an EMBL/GenBank/DDBJ whole genome shotgun (WGS) entry which is preliminary data.</text>
</comment>
<evidence type="ECO:0000313" key="6">
    <source>
        <dbReference type="Proteomes" id="UP001556040"/>
    </source>
</evidence>
<dbReference type="InterPro" id="IPR028978">
    <property type="entry name" value="Chorismate_lyase_/UTRA_dom_sf"/>
</dbReference>
<dbReference type="Pfam" id="PF07702">
    <property type="entry name" value="UTRA"/>
    <property type="match status" value="1"/>
</dbReference>
<dbReference type="InterPro" id="IPR000524">
    <property type="entry name" value="Tscrpt_reg_HTH_GntR"/>
</dbReference>
<dbReference type="Gene3D" id="1.10.10.10">
    <property type="entry name" value="Winged helix-like DNA-binding domain superfamily/Winged helix DNA-binding domain"/>
    <property type="match status" value="1"/>
</dbReference>
<dbReference type="InterPro" id="IPR011663">
    <property type="entry name" value="UTRA"/>
</dbReference>